<accession>A0A645F7W6</accession>
<evidence type="ECO:0000313" key="1">
    <source>
        <dbReference type="EMBL" id="MPN08684.1"/>
    </source>
</evidence>
<protein>
    <submittedName>
        <fullName evidence="1">Uncharacterized protein</fullName>
    </submittedName>
</protein>
<sequence length="166" mass="19086">MNIFPVSGMFIIIGICSEHISISLKRHPVNRSTPLHDFFNGSAVRNKIDPYFHPVFMTVADQFPQIVRGTGTTVYLIKIARSIPMSGRILNRHDMERGESEFRCARNQITCSQQPLIGTEARVKFINSDSENPRWTVLRRHDTGFSEPFRHCPFHGFIKITVRNET</sequence>
<organism evidence="1">
    <name type="scientific">bioreactor metagenome</name>
    <dbReference type="NCBI Taxonomy" id="1076179"/>
    <lineage>
        <taxon>unclassified sequences</taxon>
        <taxon>metagenomes</taxon>
        <taxon>ecological metagenomes</taxon>
    </lineage>
</organism>
<proteinExistence type="predicted"/>
<reference evidence="1" key="1">
    <citation type="submission" date="2019-08" db="EMBL/GenBank/DDBJ databases">
        <authorList>
            <person name="Kucharzyk K."/>
            <person name="Murdoch R.W."/>
            <person name="Higgins S."/>
            <person name="Loffler F."/>
        </authorList>
    </citation>
    <scope>NUCLEOTIDE SEQUENCE</scope>
</reference>
<dbReference type="EMBL" id="VSSQ01054769">
    <property type="protein sequence ID" value="MPN08684.1"/>
    <property type="molecule type" value="Genomic_DNA"/>
</dbReference>
<name>A0A645F7W6_9ZZZZ</name>
<gene>
    <name evidence="1" type="ORF">SDC9_155969</name>
</gene>
<comment type="caution">
    <text evidence="1">The sequence shown here is derived from an EMBL/GenBank/DDBJ whole genome shotgun (WGS) entry which is preliminary data.</text>
</comment>
<dbReference type="AlphaFoldDB" id="A0A645F7W6"/>